<organism evidence="1 2">
    <name type="scientific">Dentiscutata erythropus</name>
    <dbReference type="NCBI Taxonomy" id="1348616"/>
    <lineage>
        <taxon>Eukaryota</taxon>
        <taxon>Fungi</taxon>
        <taxon>Fungi incertae sedis</taxon>
        <taxon>Mucoromycota</taxon>
        <taxon>Glomeromycotina</taxon>
        <taxon>Glomeromycetes</taxon>
        <taxon>Diversisporales</taxon>
        <taxon>Gigasporaceae</taxon>
        <taxon>Dentiscutata</taxon>
    </lineage>
</organism>
<keyword evidence="2" id="KW-1185">Reference proteome</keyword>
<gene>
    <name evidence="1" type="ORF">DERYTH_LOCUS17090</name>
</gene>
<proteinExistence type="predicted"/>
<dbReference type="Proteomes" id="UP000789405">
    <property type="component" value="Unassembled WGS sequence"/>
</dbReference>
<dbReference type="OrthoDB" id="2324364at2759"/>
<comment type="caution">
    <text evidence="1">The sequence shown here is derived from an EMBL/GenBank/DDBJ whole genome shotgun (WGS) entry which is preliminary data.</text>
</comment>
<accession>A0A9N9IXT5</accession>
<sequence>MKPSTLFEDVMERLEKYYIRPQNVESNLTFHGSVDYISAERTEFSNTKKGESFAQGVGELLGQIKALHIV</sequence>
<name>A0A9N9IXT5_9GLOM</name>
<dbReference type="EMBL" id="CAJVPY010015725">
    <property type="protein sequence ID" value="CAG8753243.1"/>
    <property type="molecule type" value="Genomic_DNA"/>
</dbReference>
<protein>
    <submittedName>
        <fullName evidence="1">26048_t:CDS:1</fullName>
    </submittedName>
</protein>
<evidence type="ECO:0000313" key="1">
    <source>
        <dbReference type="EMBL" id="CAG8753243.1"/>
    </source>
</evidence>
<evidence type="ECO:0000313" key="2">
    <source>
        <dbReference type="Proteomes" id="UP000789405"/>
    </source>
</evidence>
<reference evidence="1" key="1">
    <citation type="submission" date="2021-06" db="EMBL/GenBank/DDBJ databases">
        <authorList>
            <person name="Kallberg Y."/>
            <person name="Tangrot J."/>
            <person name="Rosling A."/>
        </authorList>
    </citation>
    <scope>NUCLEOTIDE SEQUENCE</scope>
    <source>
        <strain evidence="1">MA453B</strain>
    </source>
</reference>
<dbReference type="AlphaFoldDB" id="A0A9N9IXT5"/>